<accession>Q8TLZ6</accession>
<gene>
    <name evidence="2" type="ordered locus">MA_2876</name>
</gene>
<dbReference type="InParanoid" id="Q8TLZ6"/>
<dbReference type="KEGG" id="mac:MA_2876"/>
<feature type="region of interest" description="Disordered" evidence="1">
    <location>
        <begin position="1"/>
        <end position="22"/>
    </location>
</feature>
<evidence type="ECO:0000313" key="2">
    <source>
        <dbReference type="EMBL" id="AAM06253.1"/>
    </source>
</evidence>
<dbReference type="EnsemblBacteria" id="AAM06253">
    <property type="protein sequence ID" value="AAM06253"/>
    <property type="gene ID" value="MA_2876"/>
</dbReference>
<dbReference type="Proteomes" id="UP000002487">
    <property type="component" value="Chromosome"/>
</dbReference>
<proteinExistence type="predicted"/>
<evidence type="ECO:0000256" key="1">
    <source>
        <dbReference type="SAM" id="MobiDB-lite"/>
    </source>
</evidence>
<protein>
    <submittedName>
        <fullName evidence="2">Uncharacterized protein</fullName>
    </submittedName>
</protein>
<reference evidence="2 3" key="1">
    <citation type="journal article" date="2002" name="Genome Res.">
        <title>The genome of Methanosarcina acetivorans reveals extensive metabolic and physiological diversity.</title>
        <authorList>
            <person name="Galagan J.E."/>
            <person name="Nusbaum C."/>
            <person name="Roy A."/>
            <person name="Endrizzi M.G."/>
            <person name="Macdonald P."/>
            <person name="FitzHugh W."/>
            <person name="Calvo S."/>
            <person name="Engels R."/>
            <person name="Smirnov S."/>
            <person name="Atnoor D."/>
            <person name="Brown A."/>
            <person name="Allen N."/>
            <person name="Naylor J."/>
            <person name="Stange-Thomann N."/>
            <person name="DeArellano K."/>
            <person name="Johnson R."/>
            <person name="Linton L."/>
            <person name="McEwan P."/>
            <person name="McKernan K."/>
            <person name="Talamas J."/>
            <person name="Tirrell A."/>
            <person name="Ye W."/>
            <person name="Zimmer A."/>
            <person name="Barber R.D."/>
            <person name="Cann I."/>
            <person name="Graham D.E."/>
            <person name="Grahame D.A."/>
            <person name="Guss A."/>
            <person name="Hedderich R."/>
            <person name="Ingram-Smith C."/>
            <person name="Kuettner C.H."/>
            <person name="Krzycki J.A."/>
            <person name="Leigh J.A."/>
            <person name="Li W."/>
            <person name="Liu J."/>
            <person name="Mukhopadhyay B."/>
            <person name="Reeve J.N."/>
            <person name="Smith K."/>
            <person name="Springer T.A."/>
            <person name="Umayam L.A."/>
            <person name="White O."/>
            <person name="White R.H."/>
            <person name="de Macario E.C."/>
            <person name="Ferry J.G."/>
            <person name="Jarrell K.F."/>
            <person name="Jing H."/>
            <person name="Macario A.J.L."/>
            <person name="Paulsen I."/>
            <person name="Pritchett M."/>
            <person name="Sowers K.R."/>
            <person name="Swanson R.V."/>
            <person name="Zinder S.H."/>
            <person name="Lander E."/>
            <person name="Metcalf W.W."/>
            <person name="Birren B."/>
        </authorList>
    </citation>
    <scope>NUCLEOTIDE SEQUENCE [LARGE SCALE GENOMIC DNA]</scope>
    <source>
        <strain evidence="3">ATCC 35395 / DSM 2834 / JCM 12185 / C2A</strain>
    </source>
</reference>
<keyword evidence="3" id="KW-1185">Reference proteome</keyword>
<dbReference type="HOGENOM" id="CLU_2695717_0_0_2"/>
<feature type="compositionally biased region" description="Basic residues" evidence="1">
    <location>
        <begin position="1"/>
        <end position="14"/>
    </location>
</feature>
<dbReference type="EMBL" id="AE010299">
    <property type="protein sequence ID" value="AAM06253.1"/>
    <property type="molecule type" value="Genomic_DNA"/>
</dbReference>
<name>Q8TLZ6_METAC</name>
<evidence type="ECO:0000313" key="3">
    <source>
        <dbReference type="Proteomes" id="UP000002487"/>
    </source>
</evidence>
<dbReference type="STRING" id="188937.MA_2876"/>
<organism evidence="2 3">
    <name type="scientific">Methanosarcina acetivorans (strain ATCC 35395 / DSM 2834 / JCM 12185 / C2A)</name>
    <dbReference type="NCBI Taxonomy" id="188937"/>
    <lineage>
        <taxon>Archaea</taxon>
        <taxon>Methanobacteriati</taxon>
        <taxon>Methanobacteriota</taxon>
        <taxon>Stenosarchaea group</taxon>
        <taxon>Methanomicrobia</taxon>
        <taxon>Methanosarcinales</taxon>
        <taxon>Methanosarcinaceae</taxon>
        <taxon>Methanosarcina</taxon>
    </lineage>
</organism>
<dbReference type="AlphaFoldDB" id="Q8TLZ6"/>
<sequence>MKLRRDKRLQKKKPSVQSADANWKKKTFTKKMERFFVKTVISKATIKSRHVTPGLSVRKRFSGKKPGLRGLKA</sequence>